<sequence>MTFREKLQAEHPDQMEAYWLHHCPDSFGYEDYSDCADFACDECKACWDREMPEKGKS</sequence>
<dbReference type="Proteomes" id="UP001457898">
    <property type="component" value="Unassembled WGS sequence"/>
</dbReference>
<name>A0ABV1DTC1_9FIRM</name>
<dbReference type="EMBL" id="JBBMFP010000026">
    <property type="protein sequence ID" value="MEQ2433629.1"/>
    <property type="molecule type" value="Genomic_DNA"/>
</dbReference>
<protein>
    <submittedName>
        <fullName evidence="1">Uncharacterized protein</fullName>
    </submittedName>
</protein>
<gene>
    <name evidence="1" type="ORF">WMO65_21765</name>
</gene>
<evidence type="ECO:0000313" key="2">
    <source>
        <dbReference type="Proteomes" id="UP001457898"/>
    </source>
</evidence>
<comment type="caution">
    <text evidence="1">The sequence shown here is derived from an EMBL/GenBank/DDBJ whole genome shotgun (WGS) entry which is preliminary data.</text>
</comment>
<evidence type="ECO:0000313" key="1">
    <source>
        <dbReference type="EMBL" id="MEQ2433629.1"/>
    </source>
</evidence>
<keyword evidence="2" id="KW-1185">Reference proteome</keyword>
<proteinExistence type="predicted"/>
<organism evidence="1 2">
    <name type="scientific">Blautia caccae</name>
    <dbReference type="NCBI Taxonomy" id="3133175"/>
    <lineage>
        <taxon>Bacteria</taxon>
        <taxon>Bacillati</taxon>
        <taxon>Bacillota</taxon>
        <taxon>Clostridia</taxon>
        <taxon>Lachnospirales</taxon>
        <taxon>Lachnospiraceae</taxon>
        <taxon>Blautia</taxon>
    </lineage>
</organism>
<reference evidence="1 2" key="1">
    <citation type="submission" date="2024-03" db="EMBL/GenBank/DDBJ databases">
        <title>Human intestinal bacterial collection.</title>
        <authorList>
            <person name="Pauvert C."/>
            <person name="Hitch T.C.A."/>
            <person name="Clavel T."/>
        </authorList>
    </citation>
    <scope>NUCLEOTIDE SEQUENCE [LARGE SCALE GENOMIC DNA]</scope>
    <source>
        <strain evidence="1 2">CLA-SR-H028</strain>
    </source>
</reference>
<accession>A0ABV1DTC1</accession>
<dbReference type="RefSeq" id="WP_187370723.1">
    <property type="nucleotide sequence ID" value="NZ_JBBMFP010000026.1"/>
</dbReference>